<comment type="subcellular location">
    <subcellularLocation>
        <location evidence="1">Membrane</location>
        <topology evidence="1">Multi-pass membrane protein</topology>
    </subcellularLocation>
</comment>
<evidence type="ECO:0000256" key="5">
    <source>
        <dbReference type="ARBA" id="ARBA00023136"/>
    </source>
</evidence>
<keyword evidence="3 6" id="KW-0812">Transmembrane</keyword>
<feature type="transmembrane region" description="Helical" evidence="6">
    <location>
        <begin position="44"/>
        <end position="62"/>
    </location>
</feature>
<reference evidence="8" key="3">
    <citation type="submission" date="2020-06" db="EMBL/GenBank/DDBJ databases">
        <title>Helianthus annuus Genome sequencing and assembly Release 2.</title>
        <authorList>
            <person name="Gouzy J."/>
            <person name="Langlade N."/>
            <person name="Munos S."/>
        </authorList>
    </citation>
    <scope>NUCLEOTIDE SEQUENCE</scope>
    <source>
        <tissue evidence="8">Leaves</tissue>
    </source>
</reference>
<reference evidence="8 10" key="1">
    <citation type="journal article" date="2017" name="Nature">
        <title>The sunflower genome provides insights into oil metabolism, flowering and Asterid evolution.</title>
        <authorList>
            <person name="Badouin H."/>
            <person name="Gouzy J."/>
            <person name="Grassa C.J."/>
            <person name="Murat F."/>
            <person name="Staton S.E."/>
            <person name="Cottret L."/>
            <person name="Lelandais-Briere C."/>
            <person name="Owens G.L."/>
            <person name="Carrere S."/>
            <person name="Mayjonade B."/>
            <person name="Legrand L."/>
            <person name="Gill N."/>
            <person name="Kane N.C."/>
            <person name="Bowers J.E."/>
            <person name="Hubner S."/>
            <person name="Bellec A."/>
            <person name="Berard A."/>
            <person name="Berges H."/>
            <person name="Blanchet N."/>
            <person name="Boniface M.C."/>
            <person name="Brunel D."/>
            <person name="Catrice O."/>
            <person name="Chaidir N."/>
            <person name="Claudel C."/>
            <person name="Donnadieu C."/>
            <person name="Faraut T."/>
            <person name="Fievet G."/>
            <person name="Helmstetter N."/>
            <person name="King M."/>
            <person name="Knapp S.J."/>
            <person name="Lai Z."/>
            <person name="Le Paslier M.C."/>
            <person name="Lippi Y."/>
            <person name="Lorenzon L."/>
            <person name="Mandel J.R."/>
            <person name="Marage G."/>
            <person name="Marchand G."/>
            <person name="Marquand E."/>
            <person name="Bret-Mestries E."/>
            <person name="Morien E."/>
            <person name="Nambeesan S."/>
            <person name="Nguyen T."/>
            <person name="Pegot-Espagnet P."/>
            <person name="Pouilly N."/>
            <person name="Raftis F."/>
            <person name="Sallet E."/>
            <person name="Schiex T."/>
            <person name="Thomas J."/>
            <person name="Vandecasteele C."/>
            <person name="Vares D."/>
            <person name="Vear F."/>
            <person name="Vautrin S."/>
            <person name="Crespi M."/>
            <person name="Mangin B."/>
            <person name="Burke J.M."/>
            <person name="Salse J."/>
            <person name="Munos S."/>
            <person name="Vincourt P."/>
            <person name="Rieseberg L.H."/>
            <person name="Langlade N.B."/>
        </authorList>
    </citation>
    <scope>NUCLEOTIDE SEQUENCE [LARGE SCALE GENOMIC DNA]</scope>
    <source>
        <strain evidence="10">cv. SF193</strain>
        <tissue evidence="8">Leaves</tissue>
    </source>
</reference>
<dbReference type="OMA" id="FLFNACT"/>
<feature type="transmembrane region" description="Helical" evidence="6">
    <location>
        <begin position="82"/>
        <end position="102"/>
    </location>
</feature>
<keyword evidence="10" id="KW-1185">Reference proteome</keyword>
<dbReference type="InterPro" id="IPR011531">
    <property type="entry name" value="HCO3_transpt-like_TM_dom"/>
</dbReference>
<dbReference type="GO" id="GO:0016020">
    <property type="term" value="C:membrane"/>
    <property type="evidence" value="ECO:0007669"/>
    <property type="project" value="UniProtKB-SubCell"/>
</dbReference>
<dbReference type="Gramene" id="mRNA:HanXRQr2_Chr03g0091541">
    <property type="protein sequence ID" value="mRNA:HanXRQr2_Chr03g0091541"/>
    <property type="gene ID" value="HanXRQr2_Chr03g0091541"/>
</dbReference>
<evidence type="ECO:0000313" key="10">
    <source>
        <dbReference type="Proteomes" id="UP000215914"/>
    </source>
</evidence>
<dbReference type="EMBL" id="CM007892">
    <property type="protein sequence ID" value="OTG30350.1"/>
    <property type="molecule type" value="Genomic_DNA"/>
</dbReference>
<evidence type="ECO:0000256" key="3">
    <source>
        <dbReference type="ARBA" id="ARBA00022692"/>
    </source>
</evidence>
<evidence type="ECO:0000256" key="2">
    <source>
        <dbReference type="ARBA" id="ARBA00006262"/>
    </source>
</evidence>
<sequence length="115" mass="12755">MMEHALHLGTTQRVCVWTAFLLVVLSILGACSIINRFTSVAGELFGLLIAMLFMQQAIKGVVDEFGIPKIQNPNQPAMKSSWRFGNGMFALFLSFGLLLTSLQSRKARSWRYGTG</sequence>
<dbReference type="PANTHER" id="PTHR11453">
    <property type="entry name" value="ANION EXCHANGE PROTEIN"/>
    <property type="match status" value="1"/>
</dbReference>
<dbReference type="Proteomes" id="UP000215914">
    <property type="component" value="Chromosome 3"/>
</dbReference>
<name>A0A251V425_HELAN</name>
<dbReference type="InParanoid" id="A0A251V425"/>
<evidence type="ECO:0000313" key="9">
    <source>
        <dbReference type="EMBL" id="OTG30350.1"/>
    </source>
</evidence>
<dbReference type="GO" id="GO:0005452">
    <property type="term" value="F:solute:inorganic anion antiporter activity"/>
    <property type="evidence" value="ECO:0007669"/>
    <property type="project" value="InterPro"/>
</dbReference>
<keyword evidence="5 6" id="KW-0472">Membrane</keyword>
<organism evidence="9 10">
    <name type="scientific">Helianthus annuus</name>
    <name type="common">Common sunflower</name>
    <dbReference type="NCBI Taxonomy" id="4232"/>
    <lineage>
        <taxon>Eukaryota</taxon>
        <taxon>Viridiplantae</taxon>
        <taxon>Streptophyta</taxon>
        <taxon>Embryophyta</taxon>
        <taxon>Tracheophyta</taxon>
        <taxon>Spermatophyta</taxon>
        <taxon>Magnoliopsida</taxon>
        <taxon>eudicotyledons</taxon>
        <taxon>Gunneridae</taxon>
        <taxon>Pentapetalae</taxon>
        <taxon>asterids</taxon>
        <taxon>campanulids</taxon>
        <taxon>Asterales</taxon>
        <taxon>Asteraceae</taxon>
        <taxon>Asteroideae</taxon>
        <taxon>Heliantheae alliance</taxon>
        <taxon>Heliantheae</taxon>
        <taxon>Helianthus</taxon>
    </lineage>
</organism>
<dbReference type="Pfam" id="PF00955">
    <property type="entry name" value="HCO3_cotransp"/>
    <property type="match status" value="1"/>
</dbReference>
<evidence type="ECO:0000256" key="6">
    <source>
        <dbReference type="SAM" id="Phobius"/>
    </source>
</evidence>
<accession>A0A251V425</accession>
<reference evidence="9" key="2">
    <citation type="submission" date="2017-02" db="EMBL/GenBank/DDBJ databases">
        <title>Sunflower complete genome.</title>
        <authorList>
            <person name="Langlade N."/>
            <person name="Munos S."/>
        </authorList>
    </citation>
    <scope>NUCLEOTIDE SEQUENCE [LARGE SCALE GENOMIC DNA]</scope>
    <source>
        <tissue evidence="9">Leaves</tissue>
    </source>
</reference>
<keyword evidence="4 6" id="KW-1133">Transmembrane helix</keyword>
<feature type="domain" description="Bicarbonate transporter-like transmembrane" evidence="7">
    <location>
        <begin position="13"/>
        <end position="77"/>
    </location>
</feature>
<dbReference type="InterPro" id="IPR003020">
    <property type="entry name" value="HCO3_transpt_euk"/>
</dbReference>
<evidence type="ECO:0000259" key="7">
    <source>
        <dbReference type="Pfam" id="PF00955"/>
    </source>
</evidence>
<dbReference type="EMBL" id="MNCJ02000318">
    <property type="protein sequence ID" value="KAF5812871.1"/>
    <property type="molecule type" value="Genomic_DNA"/>
</dbReference>
<protein>
    <submittedName>
        <fullName evidence="8 9">Bicarbonate transporter</fullName>
    </submittedName>
</protein>
<evidence type="ECO:0000256" key="4">
    <source>
        <dbReference type="ARBA" id="ARBA00022989"/>
    </source>
</evidence>
<gene>
    <name evidence="9" type="ORF">HannXRQ_Chr03g0063521</name>
    <name evidence="8" type="ORF">HanXRQr2_Chr03g0091541</name>
</gene>
<dbReference type="PANTHER" id="PTHR11453:SF99">
    <property type="entry name" value="BICARBONATE TRANSPORTER"/>
    <property type="match status" value="1"/>
</dbReference>
<proteinExistence type="inferred from homology"/>
<evidence type="ECO:0000256" key="1">
    <source>
        <dbReference type="ARBA" id="ARBA00004141"/>
    </source>
</evidence>
<dbReference type="GO" id="GO:0006820">
    <property type="term" value="P:monoatomic anion transport"/>
    <property type="evidence" value="ECO:0007669"/>
    <property type="project" value="InterPro"/>
</dbReference>
<dbReference type="AlphaFoldDB" id="A0A251V425"/>
<evidence type="ECO:0000313" key="8">
    <source>
        <dbReference type="EMBL" id="KAF5812871.1"/>
    </source>
</evidence>
<feature type="transmembrane region" description="Helical" evidence="6">
    <location>
        <begin position="16"/>
        <end position="37"/>
    </location>
</feature>
<comment type="similarity">
    <text evidence="2">Belongs to the anion exchanger (TC 2.A.31.3) family.</text>
</comment>